<dbReference type="EMBL" id="DPIY01000010">
    <property type="protein sequence ID" value="HCT57921.1"/>
    <property type="molecule type" value="Genomic_DNA"/>
</dbReference>
<evidence type="ECO:0000256" key="1">
    <source>
        <dbReference type="ARBA" id="ARBA00043967"/>
    </source>
</evidence>
<comment type="similarity">
    <text evidence="1">Belongs to the iron-sulfur cluster assembly SufBD family.</text>
</comment>
<gene>
    <name evidence="4" type="primary">sufD</name>
    <name evidence="4" type="ORF">DGD08_12025</name>
</gene>
<evidence type="ECO:0000313" key="4">
    <source>
        <dbReference type="EMBL" id="HCT57921.1"/>
    </source>
</evidence>
<dbReference type="Pfam" id="PF19295">
    <property type="entry name" value="SufBD_N"/>
    <property type="match status" value="1"/>
</dbReference>
<dbReference type="OMA" id="CSHGCTI"/>
<evidence type="ECO:0000259" key="3">
    <source>
        <dbReference type="Pfam" id="PF19295"/>
    </source>
</evidence>
<dbReference type="Proteomes" id="UP000264071">
    <property type="component" value="Unassembled WGS sequence"/>
</dbReference>
<feature type="domain" description="SUF system FeS cluster assembly SufBD core" evidence="2">
    <location>
        <begin position="177"/>
        <end position="406"/>
    </location>
</feature>
<evidence type="ECO:0000259" key="2">
    <source>
        <dbReference type="Pfam" id="PF01458"/>
    </source>
</evidence>
<feature type="domain" description="SUF system FeS cluster assembly SufBD N-terminal" evidence="3">
    <location>
        <begin position="20"/>
        <end position="169"/>
    </location>
</feature>
<dbReference type="NCBIfam" id="TIGR01981">
    <property type="entry name" value="sufD"/>
    <property type="match status" value="1"/>
</dbReference>
<dbReference type="GO" id="GO:0016226">
    <property type="term" value="P:iron-sulfur cluster assembly"/>
    <property type="evidence" value="ECO:0007669"/>
    <property type="project" value="InterPro"/>
</dbReference>
<dbReference type="InterPro" id="IPR011542">
    <property type="entry name" value="SUF_FeS_clus_asmbl_SufD"/>
</dbReference>
<protein>
    <submittedName>
        <fullName evidence="4">Fe-S cluster assembly protein SufD</fullName>
    </submittedName>
</protein>
<dbReference type="SUPFAM" id="SSF101960">
    <property type="entry name" value="Stabilizer of iron transporter SufD"/>
    <property type="match status" value="1"/>
</dbReference>
<dbReference type="Pfam" id="PF01458">
    <property type="entry name" value="SUFBD_core"/>
    <property type="match status" value="1"/>
</dbReference>
<evidence type="ECO:0000313" key="5">
    <source>
        <dbReference type="Proteomes" id="UP000264071"/>
    </source>
</evidence>
<name>A0A3D4V9Y8_9BACT</name>
<organism evidence="4 5">
    <name type="scientific">Gemmatimonas aurantiaca</name>
    <dbReference type="NCBI Taxonomy" id="173480"/>
    <lineage>
        <taxon>Bacteria</taxon>
        <taxon>Pseudomonadati</taxon>
        <taxon>Gemmatimonadota</taxon>
        <taxon>Gemmatimonadia</taxon>
        <taxon>Gemmatimonadales</taxon>
        <taxon>Gemmatimonadaceae</taxon>
        <taxon>Gemmatimonas</taxon>
    </lineage>
</organism>
<proteinExistence type="inferred from homology"/>
<comment type="caution">
    <text evidence="4">The sequence shown here is derived from an EMBL/GenBank/DDBJ whole genome shotgun (WGS) entry which is preliminary data.</text>
</comment>
<dbReference type="AlphaFoldDB" id="A0A3D4V9Y8"/>
<dbReference type="InterPro" id="IPR000825">
    <property type="entry name" value="SUF_FeS_clus_asmbl_SufBD_core"/>
</dbReference>
<dbReference type="InterPro" id="IPR045595">
    <property type="entry name" value="SufBD_N"/>
</dbReference>
<dbReference type="PANTHER" id="PTHR43575">
    <property type="entry name" value="PROTEIN ABCI7, CHLOROPLASTIC"/>
    <property type="match status" value="1"/>
</dbReference>
<dbReference type="InterPro" id="IPR055346">
    <property type="entry name" value="Fe-S_cluster_assembly_SufBD"/>
</dbReference>
<dbReference type="PANTHER" id="PTHR43575:SF1">
    <property type="entry name" value="PROTEIN ABCI7, CHLOROPLASTIC"/>
    <property type="match status" value="1"/>
</dbReference>
<reference evidence="4 5" key="1">
    <citation type="journal article" date="2018" name="Nat. Biotechnol.">
        <title>A standardized bacterial taxonomy based on genome phylogeny substantially revises the tree of life.</title>
        <authorList>
            <person name="Parks D.H."/>
            <person name="Chuvochina M."/>
            <person name="Waite D.W."/>
            <person name="Rinke C."/>
            <person name="Skarshewski A."/>
            <person name="Chaumeil P.A."/>
            <person name="Hugenholtz P."/>
        </authorList>
    </citation>
    <scope>NUCLEOTIDE SEQUENCE [LARGE SCALE GENOMIC DNA]</scope>
    <source>
        <strain evidence="4">UBA8844</strain>
    </source>
</reference>
<sequence length="438" mass="46952">MSTGLRFAEQAIAASVADAPGSLKALRTAGAEAFKSLGFPTTREEDWHYTNVSAIASAQFDVAADRTAASAVDVAALAPYTFGGTWPLIVFVNGRFSAALSSFGALPDGVRVMPLTQAAIDEPELLSRFLGTAVTPSRDGFSALNAAFAGEGMLVHIAKEMVSDTPVHILHVVDAAGANVMSHPRHVLIAERHAKASVVESYVGLADVPYFTNAVVEVFVEDGATLQLVRIQRESRSAQHVGTVEARQGRDSHFFAFTFQTGAALSRSNIYTVLAGEGCGCTINGLYMLGGQQHGDHQTRVEHVAPNCFSREQYKGLLDERSHGVFNGKVYVHPEAQKTDGKQTNNTLLLSQDAQIDTKPQLEIFADDVKCTHGATVGRIDETALFYLKSRGVSAGLARQLLMYAFAADVLETIDVPVIVDALETLTLERFTGEAHTV</sequence>
<accession>A0A3D4V9Y8</accession>
<dbReference type="InterPro" id="IPR037284">
    <property type="entry name" value="SUF_FeS_clus_asmbl_SufBD_sf"/>
</dbReference>